<proteinExistence type="inferred from homology"/>
<evidence type="ECO:0000256" key="6">
    <source>
        <dbReference type="ARBA" id="ARBA00023136"/>
    </source>
</evidence>
<dbReference type="PROSITE" id="PS50262">
    <property type="entry name" value="G_PROTEIN_RECEP_F1_2"/>
    <property type="match status" value="1"/>
</dbReference>
<feature type="compositionally biased region" description="Gly residues" evidence="10">
    <location>
        <begin position="388"/>
        <end position="399"/>
    </location>
</feature>
<dbReference type="EMBL" id="JACVVK020000043">
    <property type="protein sequence ID" value="KAK7499628.1"/>
    <property type="molecule type" value="Genomic_DNA"/>
</dbReference>
<dbReference type="InterPro" id="IPR017452">
    <property type="entry name" value="GPCR_Rhodpsn_7TM"/>
</dbReference>
<feature type="transmembrane region" description="Helical" evidence="11">
    <location>
        <begin position="438"/>
        <end position="461"/>
    </location>
</feature>
<name>A0ABD0LJM4_9CAEN</name>
<evidence type="ECO:0000256" key="10">
    <source>
        <dbReference type="SAM" id="MobiDB-lite"/>
    </source>
</evidence>
<feature type="transmembrane region" description="Helical" evidence="11">
    <location>
        <begin position="116"/>
        <end position="137"/>
    </location>
</feature>
<feature type="transmembrane region" description="Helical" evidence="11">
    <location>
        <begin position="205"/>
        <end position="228"/>
    </location>
</feature>
<evidence type="ECO:0000256" key="2">
    <source>
        <dbReference type="ARBA" id="ARBA00022475"/>
    </source>
</evidence>
<dbReference type="Gene3D" id="1.20.1070.10">
    <property type="entry name" value="Rhodopsin 7-helix transmembrane proteins"/>
    <property type="match status" value="2"/>
</dbReference>
<dbReference type="PANTHER" id="PTHR22752">
    <property type="entry name" value="G PROTEIN-COUPLED RECEPTOR"/>
    <property type="match status" value="1"/>
</dbReference>
<dbReference type="Proteomes" id="UP001519460">
    <property type="component" value="Unassembled WGS sequence"/>
</dbReference>
<reference evidence="13 14" key="1">
    <citation type="journal article" date="2023" name="Sci. Data">
        <title>Genome assembly of the Korean intertidal mud-creeper Batillaria attramentaria.</title>
        <authorList>
            <person name="Patra A.K."/>
            <person name="Ho P.T."/>
            <person name="Jun S."/>
            <person name="Lee S.J."/>
            <person name="Kim Y."/>
            <person name="Won Y.J."/>
        </authorList>
    </citation>
    <scope>NUCLEOTIDE SEQUENCE [LARGE SCALE GENOMIC DNA]</scope>
    <source>
        <strain evidence="13">Wonlab-2016</strain>
    </source>
</reference>
<keyword evidence="4 11" id="KW-1133">Transmembrane helix</keyword>
<keyword evidence="8 9" id="KW-0807">Transducer</keyword>
<feature type="region of interest" description="Disordered" evidence="10">
    <location>
        <begin position="382"/>
        <end position="408"/>
    </location>
</feature>
<evidence type="ECO:0000256" key="4">
    <source>
        <dbReference type="ARBA" id="ARBA00022989"/>
    </source>
</evidence>
<keyword evidence="2" id="KW-1003">Cell membrane</keyword>
<evidence type="ECO:0000259" key="12">
    <source>
        <dbReference type="PROSITE" id="PS50262"/>
    </source>
</evidence>
<feature type="transmembrane region" description="Helical" evidence="11">
    <location>
        <begin position="78"/>
        <end position="104"/>
    </location>
</feature>
<accession>A0ABD0LJM4</accession>
<evidence type="ECO:0000256" key="3">
    <source>
        <dbReference type="ARBA" id="ARBA00022692"/>
    </source>
</evidence>
<feature type="transmembrane region" description="Helical" evidence="11">
    <location>
        <begin position="43"/>
        <end position="66"/>
    </location>
</feature>
<comment type="similarity">
    <text evidence="9">Belongs to the G-protein coupled receptor 1 family.</text>
</comment>
<evidence type="ECO:0000256" key="8">
    <source>
        <dbReference type="ARBA" id="ARBA00023224"/>
    </source>
</evidence>
<evidence type="ECO:0000256" key="7">
    <source>
        <dbReference type="ARBA" id="ARBA00023170"/>
    </source>
</evidence>
<comment type="caution">
    <text evidence="13">The sequence shown here is derived from an EMBL/GenBank/DDBJ whole genome shotgun (WGS) entry which is preliminary data.</text>
</comment>
<evidence type="ECO:0000313" key="13">
    <source>
        <dbReference type="EMBL" id="KAK7499628.1"/>
    </source>
</evidence>
<keyword evidence="6 11" id="KW-0472">Membrane</keyword>
<sequence>MDTTSPLDSTQDFTEAMTVHGVPPAQNAATIATGPRGRGYYPALVAMATVCMAAVVGNVCNILVIAKCAHLRHALSNFFVVSLCTSDLLAATLVMPMAAAAFALGHWPFGETACDALGFLSSLLMFVSMTTLCVISVERFYSIKLPMHHAAHMSFVKTLCVVLLVWIWAAFLAALPLFGIGSYAFRHHRYHCSFTWKEGSANEAYVVIVATLCFVVPGLVLLAMYVGIFRVAKDAATKVCPVSGASLHRVGGTLGSFAPAGVVTGQYPVVTVPGVPASPRAPVPTIAASNGSVPGCRTITMPTTTLQACSEAPPVVTDSVRTFPSGENGLVTLPSQTLPSSQETAHNPIIITVNNTSREGPGQPAIVTASFTEAGASKYVSTNCTSGPGEGGSSHGTGSRGSDSSVLVSTDVSDVSTPRFSVNTLKPLRGHLKAAKTLLILMAAYTLLWGPFFVLHVHGVINEQFEAKETTEMVALWLGFGSFAVNPFLYGWMNKAIREELISLYRRLFCSWCCCKRCGDQAEEDDLLGPPDEDFFQFLERTRQACARKPSRSCPLTGQMEKEGVFEASEINAESSGPF</sequence>
<dbReference type="CDD" id="cd00637">
    <property type="entry name" value="7tm_classA_rhodopsin-like"/>
    <property type="match status" value="1"/>
</dbReference>
<feature type="domain" description="G-protein coupled receptors family 1 profile" evidence="12">
    <location>
        <begin position="57"/>
        <end position="490"/>
    </location>
</feature>
<dbReference type="GO" id="GO:0005886">
    <property type="term" value="C:plasma membrane"/>
    <property type="evidence" value="ECO:0007669"/>
    <property type="project" value="UniProtKB-SubCell"/>
</dbReference>
<keyword evidence="3 9" id="KW-0812">Transmembrane</keyword>
<evidence type="ECO:0000256" key="11">
    <source>
        <dbReference type="SAM" id="Phobius"/>
    </source>
</evidence>
<keyword evidence="7 9" id="KW-0675">Receptor</keyword>
<evidence type="ECO:0000256" key="9">
    <source>
        <dbReference type="RuleBase" id="RU000688"/>
    </source>
</evidence>
<dbReference type="GO" id="GO:0004930">
    <property type="term" value="F:G protein-coupled receptor activity"/>
    <property type="evidence" value="ECO:0007669"/>
    <property type="project" value="UniProtKB-KW"/>
</dbReference>
<dbReference type="Pfam" id="PF00001">
    <property type="entry name" value="7tm_1"/>
    <property type="match status" value="1"/>
</dbReference>
<dbReference type="AlphaFoldDB" id="A0ABD0LJM4"/>
<evidence type="ECO:0000256" key="1">
    <source>
        <dbReference type="ARBA" id="ARBA00004651"/>
    </source>
</evidence>
<gene>
    <name evidence="13" type="ORF">BaRGS_00009280</name>
</gene>
<dbReference type="InterPro" id="IPR000276">
    <property type="entry name" value="GPCR_Rhodpsn"/>
</dbReference>
<organism evidence="13 14">
    <name type="scientific">Batillaria attramentaria</name>
    <dbReference type="NCBI Taxonomy" id="370345"/>
    <lineage>
        <taxon>Eukaryota</taxon>
        <taxon>Metazoa</taxon>
        <taxon>Spiralia</taxon>
        <taxon>Lophotrochozoa</taxon>
        <taxon>Mollusca</taxon>
        <taxon>Gastropoda</taxon>
        <taxon>Caenogastropoda</taxon>
        <taxon>Sorbeoconcha</taxon>
        <taxon>Cerithioidea</taxon>
        <taxon>Batillariidae</taxon>
        <taxon>Batillaria</taxon>
    </lineage>
</organism>
<keyword evidence="14" id="KW-1185">Reference proteome</keyword>
<keyword evidence="5 9" id="KW-0297">G-protein coupled receptor</keyword>
<evidence type="ECO:0000313" key="14">
    <source>
        <dbReference type="Proteomes" id="UP001519460"/>
    </source>
</evidence>
<evidence type="ECO:0000256" key="5">
    <source>
        <dbReference type="ARBA" id="ARBA00023040"/>
    </source>
</evidence>
<dbReference type="PROSITE" id="PS00237">
    <property type="entry name" value="G_PROTEIN_RECEP_F1_1"/>
    <property type="match status" value="1"/>
</dbReference>
<feature type="transmembrane region" description="Helical" evidence="11">
    <location>
        <begin position="473"/>
        <end position="493"/>
    </location>
</feature>
<dbReference type="PANTHER" id="PTHR22752:SF2">
    <property type="entry name" value="G-PROTEIN COUPLED RECEPTORS FAMILY 1 PROFILE DOMAIN-CONTAINING PROTEIN"/>
    <property type="match status" value="1"/>
</dbReference>
<comment type="subcellular location">
    <subcellularLocation>
        <location evidence="1">Cell membrane</location>
        <topology evidence="1">Multi-pass membrane protein</topology>
    </subcellularLocation>
</comment>
<protein>
    <recommendedName>
        <fullName evidence="12">G-protein coupled receptors family 1 profile domain-containing protein</fullName>
    </recommendedName>
</protein>
<feature type="transmembrane region" description="Helical" evidence="11">
    <location>
        <begin position="158"/>
        <end position="185"/>
    </location>
</feature>
<dbReference type="SUPFAM" id="SSF81321">
    <property type="entry name" value="Family A G protein-coupled receptor-like"/>
    <property type="match status" value="1"/>
</dbReference>
<dbReference type="PRINTS" id="PR00237">
    <property type="entry name" value="GPCRRHODOPSN"/>
</dbReference>